<dbReference type="EMBL" id="JAOQJE010000005">
    <property type="protein sequence ID" value="MCU6788912.1"/>
    <property type="molecule type" value="Genomic_DNA"/>
</dbReference>
<keyword evidence="3" id="KW-1185">Reference proteome</keyword>
<dbReference type="Gene3D" id="1.10.10.2910">
    <property type="match status" value="1"/>
</dbReference>
<dbReference type="InterPro" id="IPR010359">
    <property type="entry name" value="IrrE_HExxH"/>
</dbReference>
<dbReference type="RefSeq" id="WP_147574042.1">
    <property type="nucleotide sequence ID" value="NZ_JAOQJE010000005.1"/>
</dbReference>
<dbReference type="Pfam" id="PF06114">
    <property type="entry name" value="Peptidase_M78"/>
    <property type="match status" value="1"/>
</dbReference>
<proteinExistence type="predicted"/>
<evidence type="ECO:0000259" key="1">
    <source>
        <dbReference type="Pfam" id="PF06114"/>
    </source>
</evidence>
<name>A0ABT2U2Q1_9FIRM</name>
<evidence type="ECO:0000313" key="2">
    <source>
        <dbReference type="EMBL" id="MCU6788912.1"/>
    </source>
</evidence>
<accession>A0ABT2U2Q1</accession>
<reference evidence="2 3" key="1">
    <citation type="journal article" date="2021" name="ISME Commun">
        <title>Automated analysis of genomic sequences facilitates high-throughput and comprehensive description of bacteria.</title>
        <authorList>
            <person name="Hitch T.C.A."/>
        </authorList>
    </citation>
    <scope>NUCLEOTIDE SEQUENCE [LARGE SCALE GENOMIC DNA]</scope>
    <source>
        <strain evidence="2 3">Sanger_34</strain>
    </source>
</reference>
<feature type="domain" description="IrrE N-terminal-like" evidence="1">
    <location>
        <begin position="83"/>
        <end position="152"/>
    </location>
</feature>
<sequence length="173" mass="19933">MSEFLVPPASKRDIKRLALTIRKKFGLEHNALFPVVEMIEVVLPVFDPQFNFEIVEDCECGLDEANYDPRHNLMRIRQSVYDGAYNCNGRDRFTLAHELGHYFMHRDVDLALSRIIDRRSVPAYCNSEWQANTFASALLMPDHIIKDMRPDQIAKICGTSLSAAEIAYKQKKK</sequence>
<dbReference type="PANTHER" id="PTHR43236:SF2">
    <property type="entry name" value="BLL0069 PROTEIN"/>
    <property type="match status" value="1"/>
</dbReference>
<gene>
    <name evidence="2" type="ORF">OCV66_07375</name>
</gene>
<organism evidence="2 3">
    <name type="scientific">Agathobaculum ammoniilyticum</name>
    <dbReference type="NCBI Taxonomy" id="2981778"/>
    <lineage>
        <taxon>Bacteria</taxon>
        <taxon>Bacillati</taxon>
        <taxon>Bacillota</taxon>
        <taxon>Clostridia</taxon>
        <taxon>Eubacteriales</taxon>
        <taxon>Butyricicoccaceae</taxon>
        <taxon>Agathobaculum</taxon>
    </lineage>
</organism>
<evidence type="ECO:0000313" key="3">
    <source>
        <dbReference type="Proteomes" id="UP001652397"/>
    </source>
</evidence>
<dbReference type="InterPro" id="IPR052345">
    <property type="entry name" value="Rad_response_metalloprotease"/>
</dbReference>
<protein>
    <submittedName>
        <fullName evidence="2">ImmA/IrrE family metallo-endopeptidase</fullName>
    </submittedName>
</protein>
<dbReference type="PANTHER" id="PTHR43236">
    <property type="entry name" value="ANTITOXIN HIGA1"/>
    <property type="match status" value="1"/>
</dbReference>
<dbReference type="Proteomes" id="UP001652397">
    <property type="component" value="Unassembled WGS sequence"/>
</dbReference>
<comment type="caution">
    <text evidence="2">The sequence shown here is derived from an EMBL/GenBank/DDBJ whole genome shotgun (WGS) entry which is preliminary data.</text>
</comment>